<dbReference type="STRING" id="98765.A0A2R6S755"/>
<evidence type="ECO:0000256" key="2">
    <source>
        <dbReference type="ARBA" id="ARBA00023043"/>
    </source>
</evidence>
<dbReference type="Proteomes" id="UP000186601">
    <property type="component" value="Unassembled WGS sequence"/>
</dbReference>
<dbReference type="SUPFAM" id="SSF48403">
    <property type="entry name" value="Ankyrin repeat"/>
    <property type="match status" value="1"/>
</dbReference>
<dbReference type="PROSITE" id="PS50088">
    <property type="entry name" value="ANK_REPEAT"/>
    <property type="match status" value="1"/>
</dbReference>
<dbReference type="InterPro" id="IPR050745">
    <property type="entry name" value="Multifunctional_regulatory"/>
</dbReference>
<dbReference type="PANTHER" id="PTHR24189:SF50">
    <property type="entry name" value="ANKYRIN REPEAT AND SOCS BOX PROTEIN 2"/>
    <property type="match status" value="1"/>
</dbReference>
<dbReference type="SMART" id="SM00248">
    <property type="entry name" value="ANK"/>
    <property type="match status" value="3"/>
</dbReference>
<keyword evidence="1" id="KW-0677">Repeat</keyword>
<dbReference type="PROSITE" id="PS50297">
    <property type="entry name" value="ANK_REP_REGION"/>
    <property type="match status" value="1"/>
</dbReference>
<dbReference type="Gene3D" id="1.25.40.20">
    <property type="entry name" value="Ankyrin repeat-containing domain"/>
    <property type="match status" value="1"/>
</dbReference>
<keyword evidence="6" id="KW-1185">Reference proteome</keyword>
<gene>
    <name evidence="5" type="ORF">PHLCEN_2v27</name>
</gene>
<dbReference type="AlphaFoldDB" id="A0A2R6S755"/>
<organism evidence="5 6">
    <name type="scientific">Hermanssonia centrifuga</name>
    <dbReference type="NCBI Taxonomy" id="98765"/>
    <lineage>
        <taxon>Eukaryota</taxon>
        <taxon>Fungi</taxon>
        <taxon>Dikarya</taxon>
        <taxon>Basidiomycota</taxon>
        <taxon>Agaricomycotina</taxon>
        <taxon>Agaricomycetes</taxon>
        <taxon>Polyporales</taxon>
        <taxon>Meruliaceae</taxon>
        <taxon>Hermanssonia</taxon>
    </lineage>
</organism>
<comment type="caution">
    <text evidence="5">The sequence shown here is derived from an EMBL/GenBank/DDBJ whole genome shotgun (WGS) entry which is preliminary data.</text>
</comment>
<evidence type="ECO:0000256" key="1">
    <source>
        <dbReference type="ARBA" id="ARBA00022737"/>
    </source>
</evidence>
<dbReference type="PANTHER" id="PTHR24189">
    <property type="entry name" value="MYOTROPHIN"/>
    <property type="match status" value="1"/>
</dbReference>
<dbReference type="EMBL" id="MLYV02000002">
    <property type="protein sequence ID" value="PSS38120.1"/>
    <property type="molecule type" value="Genomic_DNA"/>
</dbReference>
<name>A0A2R6S755_9APHY</name>
<evidence type="ECO:0000256" key="4">
    <source>
        <dbReference type="SAM" id="MobiDB-lite"/>
    </source>
</evidence>
<reference evidence="5 6" key="1">
    <citation type="submission" date="2018-02" db="EMBL/GenBank/DDBJ databases">
        <title>Genome sequence of the basidiomycete white-rot fungus Phlebia centrifuga.</title>
        <authorList>
            <person name="Granchi Z."/>
            <person name="Peng M."/>
            <person name="de Vries R.P."/>
            <person name="Hilden K."/>
            <person name="Makela M.R."/>
            <person name="Grigoriev I."/>
            <person name="Riley R."/>
        </authorList>
    </citation>
    <scope>NUCLEOTIDE SEQUENCE [LARGE SCALE GENOMIC DNA]</scope>
    <source>
        <strain evidence="5 6">FBCC195</strain>
    </source>
</reference>
<accession>A0A2R6S755</accession>
<proteinExistence type="predicted"/>
<evidence type="ECO:0000313" key="6">
    <source>
        <dbReference type="Proteomes" id="UP000186601"/>
    </source>
</evidence>
<dbReference type="InterPro" id="IPR002110">
    <property type="entry name" value="Ankyrin_rpt"/>
</dbReference>
<dbReference type="InterPro" id="IPR036770">
    <property type="entry name" value="Ankyrin_rpt-contain_sf"/>
</dbReference>
<evidence type="ECO:0000256" key="3">
    <source>
        <dbReference type="PROSITE-ProRule" id="PRU00023"/>
    </source>
</evidence>
<feature type="region of interest" description="Disordered" evidence="4">
    <location>
        <begin position="222"/>
        <end position="267"/>
    </location>
</feature>
<dbReference type="Pfam" id="PF12796">
    <property type="entry name" value="Ank_2"/>
    <property type="match status" value="1"/>
</dbReference>
<protein>
    <submittedName>
        <fullName evidence="5">Uncharacterized protein</fullName>
    </submittedName>
</protein>
<keyword evidence="2 3" id="KW-0040">ANK repeat</keyword>
<feature type="repeat" description="ANK" evidence="3">
    <location>
        <begin position="120"/>
        <end position="152"/>
    </location>
</feature>
<sequence>MDALTFNEMNRYNRSRSPNFGTTSELQLYIASPLFQQSASEAMNSFFAYRGFSQFHRAVLLHSDTSGNADGNTLRRMLSRCTGDVNASDKWGGWTALEWGIACHSPNVVNVLVECGADLNRGFPLHFAARYGNIEALKALVDAGADFKSGYTTQPHSLKSARYDCKWIQSTQSSLRYHMLDHSDMTPFQIAERKHSQLPAGTRRANDYATIIDLLSGLQQADPDALCDESEAGDTDREPDSPYSDSETDSDTDPDISFYDAPECEQL</sequence>
<evidence type="ECO:0000313" key="5">
    <source>
        <dbReference type="EMBL" id="PSS38120.1"/>
    </source>
</evidence>
<dbReference type="OrthoDB" id="194358at2759"/>